<dbReference type="InterPro" id="IPR027796">
    <property type="entry name" value="OTT_1508_deam-like"/>
</dbReference>
<name>A0AAV9GDJ2_9PEZI</name>
<dbReference type="Pfam" id="PF14441">
    <property type="entry name" value="OTT_1508_deam"/>
    <property type="match status" value="1"/>
</dbReference>
<accession>A0AAV9GDJ2</accession>
<proteinExistence type="predicted"/>
<sequence>MDLQASRPLPLNPSLRKRFYEPVILLYCLTAAYVNGQKAESAASEASLPSSRKQIFFCFVNKLAHVCDSRKGGKTVTSFAVLQPGSIEYRFGSNERRPAELRRVRDYITGILTTLGEAAGDEIKKAAKNSNHTIFCHILGRIVLFNRPRIEGYARTLAKQIDFCIDEVEDDDSDEDINLVDSLVRSIDEFCTDGLEEFVRDKCQGDREGPATTHWSDIHHALGRLLSYFFAAKVFISARKLWPELFVDFTVASIPSSRPDRKSPDVRKSASKIISRMTNKSDVMNEYRRNADDLQQWGLDKTIAEVTEPDAFKPIVHAEVLVDDALRREDRINQATGEERMRFFREPEFGRYISSSKPTCRLCALYFEAHPERVQIRQSHNNLYYNWRAPDVFVSDGGNVEARRNSVLERMITTLRDETFAAIKKGSATHRPFDSNNTPSNVPLLMSTDRVSSAADIGDLVSGISSISIR</sequence>
<organism evidence="1 2">
    <name type="scientific">Podospora aff. communis PSN243</name>
    <dbReference type="NCBI Taxonomy" id="3040156"/>
    <lineage>
        <taxon>Eukaryota</taxon>
        <taxon>Fungi</taxon>
        <taxon>Dikarya</taxon>
        <taxon>Ascomycota</taxon>
        <taxon>Pezizomycotina</taxon>
        <taxon>Sordariomycetes</taxon>
        <taxon>Sordariomycetidae</taxon>
        <taxon>Sordariales</taxon>
        <taxon>Podosporaceae</taxon>
        <taxon>Podospora</taxon>
    </lineage>
</organism>
<dbReference type="PANTHER" id="PTHR42037">
    <property type="match status" value="1"/>
</dbReference>
<protein>
    <submittedName>
        <fullName evidence="1">Uncharacterized protein</fullName>
    </submittedName>
</protein>
<dbReference type="PANTHER" id="PTHR42037:SF1">
    <property type="match status" value="1"/>
</dbReference>
<comment type="caution">
    <text evidence="1">The sequence shown here is derived from an EMBL/GenBank/DDBJ whole genome shotgun (WGS) entry which is preliminary data.</text>
</comment>
<evidence type="ECO:0000313" key="1">
    <source>
        <dbReference type="EMBL" id="KAK4446530.1"/>
    </source>
</evidence>
<keyword evidence="2" id="KW-1185">Reference proteome</keyword>
<dbReference type="AlphaFoldDB" id="A0AAV9GDJ2"/>
<reference evidence="1" key="1">
    <citation type="journal article" date="2023" name="Mol. Phylogenet. Evol.">
        <title>Genome-scale phylogeny and comparative genomics of the fungal order Sordariales.</title>
        <authorList>
            <person name="Hensen N."/>
            <person name="Bonometti L."/>
            <person name="Westerberg I."/>
            <person name="Brannstrom I.O."/>
            <person name="Guillou S."/>
            <person name="Cros-Aarteil S."/>
            <person name="Calhoun S."/>
            <person name="Haridas S."/>
            <person name="Kuo A."/>
            <person name="Mondo S."/>
            <person name="Pangilinan J."/>
            <person name="Riley R."/>
            <person name="LaButti K."/>
            <person name="Andreopoulos B."/>
            <person name="Lipzen A."/>
            <person name="Chen C."/>
            <person name="Yan M."/>
            <person name="Daum C."/>
            <person name="Ng V."/>
            <person name="Clum A."/>
            <person name="Steindorff A."/>
            <person name="Ohm R.A."/>
            <person name="Martin F."/>
            <person name="Silar P."/>
            <person name="Natvig D.O."/>
            <person name="Lalanne C."/>
            <person name="Gautier V."/>
            <person name="Ament-Velasquez S.L."/>
            <person name="Kruys A."/>
            <person name="Hutchinson M.I."/>
            <person name="Powell A.J."/>
            <person name="Barry K."/>
            <person name="Miller A.N."/>
            <person name="Grigoriev I.V."/>
            <person name="Debuchy R."/>
            <person name="Gladieux P."/>
            <person name="Hiltunen Thoren M."/>
            <person name="Johannesson H."/>
        </authorList>
    </citation>
    <scope>NUCLEOTIDE SEQUENCE</scope>
    <source>
        <strain evidence="1">PSN243</strain>
    </source>
</reference>
<dbReference type="Proteomes" id="UP001321760">
    <property type="component" value="Unassembled WGS sequence"/>
</dbReference>
<gene>
    <name evidence="1" type="ORF">QBC34DRAFT_304972</name>
</gene>
<dbReference type="EMBL" id="MU865956">
    <property type="protein sequence ID" value="KAK4446530.1"/>
    <property type="molecule type" value="Genomic_DNA"/>
</dbReference>
<reference evidence="1" key="2">
    <citation type="submission" date="2023-05" db="EMBL/GenBank/DDBJ databases">
        <authorList>
            <consortium name="Lawrence Berkeley National Laboratory"/>
            <person name="Steindorff A."/>
            <person name="Hensen N."/>
            <person name="Bonometti L."/>
            <person name="Westerberg I."/>
            <person name="Brannstrom I.O."/>
            <person name="Guillou S."/>
            <person name="Cros-Aarteil S."/>
            <person name="Calhoun S."/>
            <person name="Haridas S."/>
            <person name="Kuo A."/>
            <person name="Mondo S."/>
            <person name="Pangilinan J."/>
            <person name="Riley R."/>
            <person name="Labutti K."/>
            <person name="Andreopoulos B."/>
            <person name="Lipzen A."/>
            <person name="Chen C."/>
            <person name="Yanf M."/>
            <person name="Daum C."/>
            <person name="Ng V."/>
            <person name="Clum A."/>
            <person name="Ohm R."/>
            <person name="Martin F."/>
            <person name="Silar P."/>
            <person name="Natvig D."/>
            <person name="Lalanne C."/>
            <person name="Gautier V."/>
            <person name="Ament-Velasquez S.L."/>
            <person name="Kruys A."/>
            <person name="Hutchinson M.I."/>
            <person name="Powell A.J."/>
            <person name="Barry K."/>
            <person name="Miller A.N."/>
            <person name="Grigoriev I.V."/>
            <person name="Debuchy R."/>
            <person name="Gladieux P."/>
            <person name="Thoren M.H."/>
            <person name="Johannesson H."/>
        </authorList>
    </citation>
    <scope>NUCLEOTIDE SEQUENCE</scope>
    <source>
        <strain evidence="1">PSN243</strain>
    </source>
</reference>
<evidence type="ECO:0000313" key="2">
    <source>
        <dbReference type="Proteomes" id="UP001321760"/>
    </source>
</evidence>